<proteinExistence type="predicted"/>
<protein>
    <recommendedName>
        <fullName evidence="1">Reverse transcriptase domain-containing protein</fullName>
    </recommendedName>
</protein>
<dbReference type="EMBL" id="CACVKT020002619">
    <property type="protein sequence ID" value="CAC5379040.1"/>
    <property type="molecule type" value="Genomic_DNA"/>
</dbReference>
<keyword evidence="3" id="KW-1185">Reference proteome</keyword>
<evidence type="ECO:0000313" key="3">
    <source>
        <dbReference type="Proteomes" id="UP000507470"/>
    </source>
</evidence>
<dbReference type="OrthoDB" id="10062389at2759"/>
<sequence length="151" mass="17481">MGGRSTSLQLLKVLDKWTHVLDNGGILHSIYMDFMKAFDKVPHMRLIHKIQHYGISEQTTNWIKSVLSKRQQCVQVNGSRSSWRNVNSGILQGFVLRPILFVFFINDLPNNVISDLFMFANDTKSFRERVDQSDQKFIQEDLDGLFESSKT</sequence>
<dbReference type="PROSITE" id="PS50878">
    <property type="entry name" value="RT_POL"/>
    <property type="match status" value="1"/>
</dbReference>
<organism evidence="2 3">
    <name type="scientific">Mytilus coruscus</name>
    <name type="common">Sea mussel</name>
    <dbReference type="NCBI Taxonomy" id="42192"/>
    <lineage>
        <taxon>Eukaryota</taxon>
        <taxon>Metazoa</taxon>
        <taxon>Spiralia</taxon>
        <taxon>Lophotrochozoa</taxon>
        <taxon>Mollusca</taxon>
        <taxon>Bivalvia</taxon>
        <taxon>Autobranchia</taxon>
        <taxon>Pteriomorphia</taxon>
        <taxon>Mytilida</taxon>
        <taxon>Mytiloidea</taxon>
        <taxon>Mytilidae</taxon>
        <taxon>Mytilinae</taxon>
        <taxon>Mytilus</taxon>
    </lineage>
</organism>
<gene>
    <name evidence="2" type="ORF">MCOR_15144</name>
</gene>
<dbReference type="Proteomes" id="UP000507470">
    <property type="component" value="Unassembled WGS sequence"/>
</dbReference>
<dbReference type="AlphaFoldDB" id="A0A6J8B6T2"/>
<dbReference type="Pfam" id="PF00078">
    <property type="entry name" value="RVT_1"/>
    <property type="match status" value="1"/>
</dbReference>
<dbReference type="PANTHER" id="PTHR33332">
    <property type="entry name" value="REVERSE TRANSCRIPTASE DOMAIN-CONTAINING PROTEIN"/>
    <property type="match status" value="1"/>
</dbReference>
<name>A0A6J8B6T2_MYTCO</name>
<evidence type="ECO:0000313" key="2">
    <source>
        <dbReference type="EMBL" id="CAC5379040.1"/>
    </source>
</evidence>
<evidence type="ECO:0000259" key="1">
    <source>
        <dbReference type="PROSITE" id="PS50878"/>
    </source>
</evidence>
<feature type="domain" description="Reverse transcriptase" evidence="1">
    <location>
        <begin position="1"/>
        <end position="151"/>
    </location>
</feature>
<reference evidence="2 3" key="1">
    <citation type="submission" date="2020-06" db="EMBL/GenBank/DDBJ databases">
        <authorList>
            <person name="Li R."/>
            <person name="Bekaert M."/>
        </authorList>
    </citation>
    <scope>NUCLEOTIDE SEQUENCE [LARGE SCALE GENOMIC DNA]</scope>
    <source>
        <strain evidence="3">wild</strain>
    </source>
</reference>
<accession>A0A6J8B6T2</accession>
<dbReference type="InterPro" id="IPR000477">
    <property type="entry name" value="RT_dom"/>
</dbReference>